<dbReference type="Pfam" id="PF04229">
    <property type="entry name" value="GrpB"/>
    <property type="match status" value="1"/>
</dbReference>
<organism evidence="1 2">
    <name type="scientific">Pseudohongiella spirulinae</name>
    <dbReference type="NCBI Taxonomy" id="1249552"/>
    <lineage>
        <taxon>Bacteria</taxon>
        <taxon>Pseudomonadati</taxon>
        <taxon>Pseudomonadota</taxon>
        <taxon>Gammaproteobacteria</taxon>
        <taxon>Pseudomonadales</taxon>
        <taxon>Pseudohongiellaceae</taxon>
        <taxon>Pseudohongiella</taxon>
    </lineage>
</organism>
<sequence length="177" mass="19794">MILVVDHDPGWGKMFEKEASRICLALSDTVVQVHHIGSTAIAHTKAKPVIDMLLEVNLLESLDQKSPSLEALGYEVKGEFGIPGRRYFRLSDAAGRRTHQIHAFEVGSQNVARHIAFRDYMRAHPSIAVEYGELKERLARASPNDMDAYINGKDAFVKEHERLALIWRSSGNEQASA</sequence>
<dbReference type="InterPro" id="IPR043519">
    <property type="entry name" value="NT_sf"/>
</dbReference>
<accession>A0A0S2K9F3</accession>
<dbReference type="OrthoDB" id="9799092at2"/>
<proteinExistence type="predicted"/>
<keyword evidence="2" id="KW-1185">Reference proteome</keyword>
<dbReference type="RefSeq" id="WP_058023077.1">
    <property type="nucleotide sequence ID" value="NZ_CP013189.1"/>
</dbReference>
<dbReference type="Gene3D" id="3.30.460.10">
    <property type="entry name" value="Beta Polymerase, domain 2"/>
    <property type="match status" value="1"/>
</dbReference>
<name>A0A0S2K9F3_9GAMM</name>
<evidence type="ECO:0000313" key="1">
    <source>
        <dbReference type="EMBL" id="ALO44922.1"/>
    </source>
</evidence>
<dbReference type="PANTHER" id="PTHR34822">
    <property type="entry name" value="GRPB DOMAIN PROTEIN (AFU_ORTHOLOGUE AFUA_1G01530)"/>
    <property type="match status" value="1"/>
</dbReference>
<dbReference type="STRING" id="1249552.PS2015_229"/>
<dbReference type="KEGG" id="pspi:PS2015_229"/>
<dbReference type="PANTHER" id="PTHR34822:SF1">
    <property type="entry name" value="GRPB FAMILY PROTEIN"/>
    <property type="match status" value="1"/>
</dbReference>
<dbReference type="EMBL" id="CP013189">
    <property type="protein sequence ID" value="ALO44922.1"/>
    <property type="molecule type" value="Genomic_DNA"/>
</dbReference>
<dbReference type="SUPFAM" id="SSF81301">
    <property type="entry name" value="Nucleotidyltransferase"/>
    <property type="match status" value="1"/>
</dbReference>
<protein>
    <recommendedName>
        <fullName evidence="3">GrpB family protein</fullName>
    </recommendedName>
</protein>
<gene>
    <name evidence="1" type="ORF">PS2015_229</name>
</gene>
<evidence type="ECO:0000313" key="2">
    <source>
        <dbReference type="Proteomes" id="UP000065641"/>
    </source>
</evidence>
<dbReference type="Proteomes" id="UP000065641">
    <property type="component" value="Chromosome"/>
</dbReference>
<reference evidence="1 2" key="1">
    <citation type="submission" date="2015-11" db="EMBL/GenBank/DDBJ databases">
        <authorList>
            <person name="Zhang Y."/>
            <person name="Guo Z."/>
        </authorList>
    </citation>
    <scope>NUCLEOTIDE SEQUENCE [LARGE SCALE GENOMIC DNA]</scope>
    <source>
        <strain evidence="1 2">KCTC 32221</strain>
    </source>
</reference>
<dbReference type="InterPro" id="IPR007344">
    <property type="entry name" value="GrpB/CoaE"/>
</dbReference>
<evidence type="ECO:0008006" key="3">
    <source>
        <dbReference type="Google" id="ProtNLM"/>
    </source>
</evidence>
<dbReference type="AlphaFoldDB" id="A0A0S2K9F3"/>